<keyword evidence="3" id="KW-1185">Reference proteome</keyword>
<evidence type="ECO:0000256" key="1">
    <source>
        <dbReference type="SAM" id="SignalP"/>
    </source>
</evidence>
<name>A0ABQ4NVH0_SHECO</name>
<accession>A0ABQ4NVH0</accession>
<dbReference type="EMBL" id="BPEU01000004">
    <property type="protein sequence ID" value="GIU36696.1"/>
    <property type="molecule type" value="Genomic_DNA"/>
</dbReference>
<gene>
    <name evidence="2" type="ORF">TUM3794_06190</name>
</gene>
<comment type="caution">
    <text evidence="2">The sequence shown here is derived from an EMBL/GenBank/DDBJ whole genome shotgun (WGS) entry which is preliminary data.</text>
</comment>
<organism evidence="2 3">
    <name type="scientific">Shewanella colwelliana</name>
    <name type="common">Alteromonas colwelliana</name>
    <dbReference type="NCBI Taxonomy" id="23"/>
    <lineage>
        <taxon>Bacteria</taxon>
        <taxon>Pseudomonadati</taxon>
        <taxon>Pseudomonadota</taxon>
        <taxon>Gammaproteobacteria</taxon>
        <taxon>Alteromonadales</taxon>
        <taxon>Shewanellaceae</taxon>
        <taxon>Shewanella</taxon>
    </lineage>
</organism>
<dbReference type="RefSeq" id="WP_259655862.1">
    <property type="nucleotide sequence ID" value="NZ_BPEU01000004.1"/>
</dbReference>
<evidence type="ECO:0000313" key="3">
    <source>
        <dbReference type="Proteomes" id="UP000773469"/>
    </source>
</evidence>
<evidence type="ECO:0000313" key="2">
    <source>
        <dbReference type="EMBL" id="GIU36696.1"/>
    </source>
</evidence>
<reference evidence="2 3" key="1">
    <citation type="submission" date="2021-05" db="EMBL/GenBank/DDBJ databases">
        <title>Molecular characterization for Shewanella algae harboring chromosomal blaOXA-55-like strains isolated from clinical and environment sample.</title>
        <authorList>
            <person name="Ohama Y."/>
            <person name="Aoki K."/>
            <person name="Harada S."/>
            <person name="Moriya K."/>
            <person name="Ishii Y."/>
            <person name="Tateda K."/>
        </authorList>
    </citation>
    <scope>NUCLEOTIDE SEQUENCE [LARGE SCALE GENOMIC DNA]</scope>
    <source>
        <strain evidence="2 3">MBTL60-118</strain>
    </source>
</reference>
<proteinExistence type="predicted"/>
<dbReference type="Gene3D" id="2.40.160.50">
    <property type="entry name" value="membrane protein fhac: a member of the omp85/tpsb transporter family"/>
    <property type="match status" value="1"/>
</dbReference>
<feature type="chain" id="PRO_5046891230" description="Bacterial surface antigen (D15) domain-containing protein" evidence="1">
    <location>
        <begin position="25"/>
        <end position="429"/>
    </location>
</feature>
<protein>
    <recommendedName>
        <fullName evidence="4">Bacterial surface antigen (D15) domain-containing protein</fullName>
    </recommendedName>
</protein>
<evidence type="ECO:0008006" key="4">
    <source>
        <dbReference type="Google" id="ProtNLM"/>
    </source>
</evidence>
<sequence>MNVLNYPRLIVAGSSLLVSAAAWSTQGIDEPVESTDRERSQSLKSEFIAVPFIFSTETLSTAVGGAGVLKHAGQMQASVLAVGLGSANDSWVTYLAANSYQLPKLEQWLFSAEFYRASYKQGIYFIDTDRGESMLAANQPSSGQLTETERVITLGDESYAKLHMKYVLPWGRGVNGATKSLVPATEALSWNPLTSGVSSLTVTPFYRMQQLQGYDYLPNESQGVALQLGWDNRDNGKNSTQGGQTRLTLTRDFGSASRSSWTTWEFEQSLFLSLGQSDWFAKQVLAFNLYLADTPTWQSGNLDTGEYHRPPSFVGVSLGGFNKLRGYSGQQFVGRSAVLYSTEYRMLPKWQPLTTLPLFNLYHIPWWQWTLFAETGQVSDEFTVESLHQNMKWTLGAGIRFEVEGVVVRTDFAVSEQGGQFWVMVNQPF</sequence>
<dbReference type="Proteomes" id="UP000773469">
    <property type="component" value="Unassembled WGS sequence"/>
</dbReference>
<keyword evidence="1" id="KW-0732">Signal</keyword>
<feature type="signal peptide" evidence="1">
    <location>
        <begin position="1"/>
        <end position="24"/>
    </location>
</feature>